<dbReference type="GO" id="GO:0005737">
    <property type="term" value="C:cytoplasm"/>
    <property type="evidence" value="ECO:0007669"/>
    <property type="project" value="UniProtKB-SubCell"/>
</dbReference>
<keyword evidence="2 4" id="KW-0378">Hydrolase</keyword>
<dbReference type="NCBIfam" id="TIGR00172">
    <property type="entry name" value="maf"/>
    <property type="match status" value="1"/>
</dbReference>
<dbReference type="GO" id="GO:0009117">
    <property type="term" value="P:nucleotide metabolic process"/>
    <property type="evidence" value="ECO:0007669"/>
    <property type="project" value="UniProtKB-KW"/>
</dbReference>
<feature type="site" description="Important for substrate specificity" evidence="4">
    <location>
        <position position="92"/>
    </location>
</feature>
<comment type="function">
    <text evidence="4">Nucleoside triphosphate pyrophosphatase that hydrolyzes dTTP and UTP. May have a dual role in cell division arrest and in preventing the incorporation of modified nucleotides into cellular nucleic acids.</text>
</comment>
<dbReference type="Gene3D" id="3.90.950.10">
    <property type="match status" value="1"/>
</dbReference>
<feature type="site" description="Important for substrate specificity" evidence="4">
    <location>
        <position position="22"/>
    </location>
</feature>
<sequence>MSEPLDADVNSPVLRLASASPRRRELLASIGVAVEIAPVDIDETPHPGEAARDYVARLARAKAVAGAEAETGSESRSRRETGLDLPVLGSDTSVVRDGEILGKPVDAEDAFVMLRSLSGRWHQVMTSVAVSGPAGVLEATVVSDVLMRELQDDEIRNYWRTGEPADKAGGYAIQGLASIFVERVEGSYSAVVGLPLYETASLLRRQRVPVWNGALL</sequence>
<dbReference type="EMBL" id="CP098827">
    <property type="protein sequence ID" value="XBO69534.1"/>
    <property type="molecule type" value="Genomic_DNA"/>
</dbReference>
<evidence type="ECO:0000256" key="5">
    <source>
        <dbReference type="SAM" id="MobiDB-lite"/>
    </source>
</evidence>
<comment type="caution">
    <text evidence="4">Lacks conserved residue(s) required for the propagation of feature annotation.</text>
</comment>
<dbReference type="Pfam" id="PF02545">
    <property type="entry name" value="Maf"/>
    <property type="match status" value="1"/>
</dbReference>
<feature type="compositionally biased region" description="Basic and acidic residues" evidence="5">
    <location>
        <begin position="73"/>
        <end position="82"/>
    </location>
</feature>
<dbReference type="CDD" id="cd00555">
    <property type="entry name" value="Maf"/>
    <property type="match status" value="1"/>
</dbReference>
<proteinExistence type="inferred from homology"/>
<dbReference type="HAMAP" id="MF_00528">
    <property type="entry name" value="Maf"/>
    <property type="match status" value="1"/>
</dbReference>
<dbReference type="GO" id="GO:0047429">
    <property type="term" value="F:nucleoside triphosphate diphosphatase activity"/>
    <property type="evidence" value="ECO:0007669"/>
    <property type="project" value="UniProtKB-EC"/>
</dbReference>
<organism evidence="6">
    <name type="scientific">Halomonas sp. RT37</name>
    <dbReference type="NCBI Taxonomy" id="2950872"/>
    <lineage>
        <taxon>Bacteria</taxon>
        <taxon>Pseudomonadati</taxon>
        <taxon>Pseudomonadota</taxon>
        <taxon>Gammaproteobacteria</taxon>
        <taxon>Oceanospirillales</taxon>
        <taxon>Halomonadaceae</taxon>
        <taxon>Halomonas</taxon>
    </lineage>
</organism>
<evidence type="ECO:0000313" key="6">
    <source>
        <dbReference type="EMBL" id="XBO69534.1"/>
    </source>
</evidence>
<evidence type="ECO:0000256" key="4">
    <source>
        <dbReference type="HAMAP-Rule" id="MF_00528"/>
    </source>
</evidence>
<gene>
    <name evidence="6" type="ORF">NFG58_12950</name>
</gene>
<feature type="region of interest" description="Disordered" evidence="5">
    <location>
        <begin position="66"/>
        <end position="85"/>
    </location>
</feature>
<evidence type="ECO:0000256" key="2">
    <source>
        <dbReference type="ARBA" id="ARBA00022801"/>
    </source>
</evidence>
<dbReference type="PANTHER" id="PTHR43213">
    <property type="entry name" value="BIFUNCTIONAL DTTP/UTP PYROPHOSPHATASE/METHYLTRANSFERASE PROTEIN-RELATED"/>
    <property type="match status" value="1"/>
</dbReference>
<evidence type="ECO:0000256" key="1">
    <source>
        <dbReference type="ARBA" id="ARBA00001968"/>
    </source>
</evidence>
<feature type="active site" description="Proton acceptor" evidence="4">
    <location>
        <position position="91"/>
    </location>
</feature>
<comment type="catalytic activity">
    <reaction evidence="4">
        <text>dTTP + H2O = dTMP + diphosphate + H(+)</text>
        <dbReference type="Rhea" id="RHEA:28534"/>
        <dbReference type="ChEBI" id="CHEBI:15377"/>
        <dbReference type="ChEBI" id="CHEBI:15378"/>
        <dbReference type="ChEBI" id="CHEBI:33019"/>
        <dbReference type="ChEBI" id="CHEBI:37568"/>
        <dbReference type="ChEBI" id="CHEBI:63528"/>
        <dbReference type="EC" id="3.6.1.9"/>
    </reaction>
</comment>
<dbReference type="PANTHER" id="PTHR43213:SF5">
    <property type="entry name" value="BIFUNCTIONAL DTTP_UTP PYROPHOSPHATASE_METHYLTRANSFERASE PROTEIN-RELATED"/>
    <property type="match status" value="1"/>
</dbReference>
<comment type="similarity">
    <text evidence="4">Belongs to the Maf family. YhdE subfamily.</text>
</comment>
<name>A0AAU7KDS4_9GAMM</name>
<reference evidence="6" key="1">
    <citation type="submission" date="2022-06" db="EMBL/GenBank/DDBJ databases">
        <title>A novel DMS-producing enzyme.</title>
        <authorList>
            <person name="Zhang Y."/>
        </authorList>
    </citation>
    <scope>NUCLEOTIDE SEQUENCE</scope>
    <source>
        <strain evidence="6">RT37</strain>
    </source>
</reference>
<accession>A0AAU7KDS4</accession>
<keyword evidence="3 4" id="KW-0546">Nucleotide metabolism</keyword>
<comment type="subcellular location">
    <subcellularLocation>
        <location evidence="4">Cytoplasm</location>
    </subcellularLocation>
</comment>
<dbReference type="InterPro" id="IPR029001">
    <property type="entry name" value="ITPase-like_fam"/>
</dbReference>
<dbReference type="EC" id="3.6.1.9" evidence="4"/>
<comment type="cofactor">
    <cofactor evidence="1 4">
        <name>a divalent metal cation</name>
        <dbReference type="ChEBI" id="CHEBI:60240"/>
    </cofactor>
</comment>
<evidence type="ECO:0000256" key="3">
    <source>
        <dbReference type="ARBA" id="ARBA00023080"/>
    </source>
</evidence>
<dbReference type="SUPFAM" id="SSF52972">
    <property type="entry name" value="ITPase-like"/>
    <property type="match status" value="1"/>
</dbReference>
<dbReference type="RefSeq" id="WP_348826674.1">
    <property type="nucleotide sequence ID" value="NZ_CP098827.1"/>
</dbReference>
<protein>
    <recommendedName>
        <fullName evidence="4">dTTP/UTP pyrophosphatase</fullName>
        <shortName evidence="4">dTTPase/UTPase</shortName>
        <ecNumber evidence="4">3.6.1.9</ecNumber>
    </recommendedName>
    <alternativeName>
        <fullName evidence="4">Nucleoside triphosphate pyrophosphatase</fullName>
    </alternativeName>
    <alternativeName>
        <fullName evidence="4">Nucleotide pyrophosphatase</fullName>
        <shortName evidence="4">Nucleotide PPase</shortName>
    </alternativeName>
</protein>
<keyword evidence="4" id="KW-0963">Cytoplasm</keyword>
<dbReference type="AlphaFoldDB" id="A0AAU7KDS4"/>
<feature type="site" description="Important for substrate specificity" evidence="4">
    <location>
        <position position="174"/>
    </location>
</feature>
<dbReference type="PIRSF" id="PIRSF006305">
    <property type="entry name" value="Maf"/>
    <property type="match status" value="1"/>
</dbReference>
<dbReference type="InterPro" id="IPR003697">
    <property type="entry name" value="Maf-like"/>
</dbReference>
<comment type="catalytic activity">
    <reaction evidence="4">
        <text>UTP + H2O = UMP + diphosphate + H(+)</text>
        <dbReference type="Rhea" id="RHEA:29395"/>
        <dbReference type="ChEBI" id="CHEBI:15377"/>
        <dbReference type="ChEBI" id="CHEBI:15378"/>
        <dbReference type="ChEBI" id="CHEBI:33019"/>
        <dbReference type="ChEBI" id="CHEBI:46398"/>
        <dbReference type="ChEBI" id="CHEBI:57865"/>
        <dbReference type="EC" id="3.6.1.9"/>
    </reaction>
</comment>